<keyword evidence="2" id="KW-1185">Reference proteome</keyword>
<dbReference type="EMBL" id="MU393631">
    <property type="protein sequence ID" value="KAI4859486.1"/>
    <property type="molecule type" value="Genomic_DNA"/>
</dbReference>
<evidence type="ECO:0000313" key="1">
    <source>
        <dbReference type="EMBL" id="KAI4859486.1"/>
    </source>
</evidence>
<proteinExistence type="predicted"/>
<organism evidence="1 2">
    <name type="scientific">Hypoxylon rubiginosum</name>
    <dbReference type="NCBI Taxonomy" id="110542"/>
    <lineage>
        <taxon>Eukaryota</taxon>
        <taxon>Fungi</taxon>
        <taxon>Dikarya</taxon>
        <taxon>Ascomycota</taxon>
        <taxon>Pezizomycotina</taxon>
        <taxon>Sordariomycetes</taxon>
        <taxon>Xylariomycetidae</taxon>
        <taxon>Xylariales</taxon>
        <taxon>Hypoxylaceae</taxon>
        <taxon>Hypoxylon</taxon>
    </lineage>
</organism>
<accession>A0ACB9YJR4</accession>
<gene>
    <name evidence="1" type="ORF">F4820DRAFT_165359</name>
</gene>
<dbReference type="Proteomes" id="UP001497700">
    <property type="component" value="Unassembled WGS sequence"/>
</dbReference>
<name>A0ACB9YJR4_9PEZI</name>
<evidence type="ECO:0000313" key="2">
    <source>
        <dbReference type="Proteomes" id="UP001497700"/>
    </source>
</evidence>
<sequence>MAAADTSYGSLRFRVATPDDATQIQALVQSAYRGRQGWTTEADMLADNRIDVEGVVGKMATPDTVVLFVADDTGALVACCELAKRSADLAYLGMFAVDPRRQAGGIGREVLAHVEAYCRRTWGARRLEIGVTWPRPELFEWYVRRGFRGTGEKRPFPYDELASGEALRDDLYFDIMEKDLGAA</sequence>
<reference evidence="1 2" key="1">
    <citation type="journal article" date="2022" name="New Phytol.">
        <title>Ecological generalism drives hyperdiversity of secondary metabolite gene clusters in xylarialean endophytes.</title>
        <authorList>
            <person name="Franco M.E.E."/>
            <person name="Wisecaver J.H."/>
            <person name="Arnold A.E."/>
            <person name="Ju Y.M."/>
            <person name="Slot J.C."/>
            <person name="Ahrendt S."/>
            <person name="Moore L.P."/>
            <person name="Eastman K.E."/>
            <person name="Scott K."/>
            <person name="Konkel Z."/>
            <person name="Mondo S.J."/>
            <person name="Kuo A."/>
            <person name="Hayes R.D."/>
            <person name="Haridas S."/>
            <person name="Andreopoulos B."/>
            <person name="Riley R."/>
            <person name="LaButti K."/>
            <person name="Pangilinan J."/>
            <person name="Lipzen A."/>
            <person name="Amirebrahimi M."/>
            <person name="Yan J."/>
            <person name="Adam C."/>
            <person name="Keymanesh K."/>
            <person name="Ng V."/>
            <person name="Louie K."/>
            <person name="Northen T."/>
            <person name="Drula E."/>
            <person name="Henrissat B."/>
            <person name="Hsieh H.M."/>
            <person name="Youens-Clark K."/>
            <person name="Lutzoni F."/>
            <person name="Miadlikowska J."/>
            <person name="Eastwood D.C."/>
            <person name="Hamelin R.C."/>
            <person name="Grigoriev I.V."/>
            <person name="U'Ren J.M."/>
        </authorList>
    </citation>
    <scope>NUCLEOTIDE SEQUENCE [LARGE SCALE GENOMIC DNA]</scope>
    <source>
        <strain evidence="1 2">CBS 119005</strain>
    </source>
</reference>
<protein>
    <submittedName>
        <fullName evidence="1">Acetyltransferase</fullName>
    </submittedName>
</protein>
<comment type="caution">
    <text evidence="1">The sequence shown here is derived from an EMBL/GenBank/DDBJ whole genome shotgun (WGS) entry which is preliminary data.</text>
</comment>